<accession>A0AAP0IQD3</accession>
<sequence length="163" mass="18746">MNWDTTKDSPVHAVLVRTTSQKPHQLEYLLRMFFEEYCLNVAIDSEECSQISSNEHLGSLQAPGISHDASEEEIWGFGWDTHSKLYSVYLVSVTQLGKGVINEEYEEMKEKGKIMKELTKWKKYTKNYHKGSKKELNFCTSGSHQFLDASESLDKSVDTIKDQ</sequence>
<dbReference type="EMBL" id="JBBNAG010000007">
    <property type="protein sequence ID" value="KAK9118816.1"/>
    <property type="molecule type" value="Genomic_DNA"/>
</dbReference>
<evidence type="ECO:0000313" key="1">
    <source>
        <dbReference type="EMBL" id="KAK9118816.1"/>
    </source>
</evidence>
<comment type="caution">
    <text evidence="1">The sequence shown here is derived from an EMBL/GenBank/DDBJ whole genome shotgun (WGS) entry which is preliminary data.</text>
</comment>
<evidence type="ECO:0000313" key="2">
    <source>
        <dbReference type="Proteomes" id="UP001419268"/>
    </source>
</evidence>
<dbReference type="Proteomes" id="UP001419268">
    <property type="component" value="Unassembled WGS sequence"/>
</dbReference>
<protein>
    <submittedName>
        <fullName evidence="1">Uncharacterized protein</fullName>
    </submittedName>
</protein>
<organism evidence="1 2">
    <name type="scientific">Stephania cephalantha</name>
    <dbReference type="NCBI Taxonomy" id="152367"/>
    <lineage>
        <taxon>Eukaryota</taxon>
        <taxon>Viridiplantae</taxon>
        <taxon>Streptophyta</taxon>
        <taxon>Embryophyta</taxon>
        <taxon>Tracheophyta</taxon>
        <taxon>Spermatophyta</taxon>
        <taxon>Magnoliopsida</taxon>
        <taxon>Ranunculales</taxon>
        <taxon>Menispermaceae</taxon>
        <taxon>Menispermoideae</taxon>
        <taxon>Cissampelideae</taxon>
        <taxon>Stephania</taxon>
    </lineage>
</organism>
<dbReference type="AlphaFoldDB" id="A0AAP0IQD3"/>
<proteinExistence type="predicted"/>
<name>A0AAP0IQD3_9MAGN</name>
<gene>
    <name evidence="1" type="ORF">Scep_016909</name>
</gene>
<keyword evidence="2" id="KW-1185">Reference proteome</keyword>
<reference evidence="1 2" key="1">
    <citation type="submission" date="2024-01" db="EMBL/GenBank/DDBJ databases">
        <title>Genome assemblies of Stephania.</title>
        <authorList>
            <person name="Yang L."/>
        </authorList>
    </citation>
    <scope>NUCLEOTIDE SEQUENCE [LARGE SCALE GENOMIC DNA]</scope>
    <source>
        <strain evidence="1">JXDWG</strain>
        <tissue evidence="1">Leaf</tissue>
    </source>
</reference>